<evidence type="ECO:0000256" key="6">
    <source>
        <dbReference type="SAM" id="Phobius"/>
    </source>
</evidence>
<feature type="transmembrane region" description="Helical" evidence="6">
    <location>
        <begin position="152"/>
        <end position="177"/>
    </location>
</feature>
<keyword evidence="2 6" id="KW-0812">Transmembrane</keyword>
<protein>
    <recommendedName>
        <fullName evidence="7">CUE domain-containing protein</fullName>
    </recommendedName>
</protein>
<dbReference type="GO" id="GO:0043130">
    <property type="term" value="F:ubiquitin binding"/>
    <property type="evidence" value="ECO:0007669"/>
    <property type="project" value="InterPro"/>
</dbReference>
<reference evidence="8 9" key="1">
    <citation type="submission" date="2019-12" db="EMBL/GenBank/DDBJ databases">
        <authorList>
            <person name="Floudas D."/>
            <person name="Bentzer J."/>
            <person name="Ahren D."/>
            <person name="Johansson T."/>
            <person name="Persson P."/>
            <person name="Tunlid A."/>
        </authorList>
    </citation>
    <scope>NUCLEOTIDE SEQUENCE [LARGE SCALE GENOMIC DNA]</scope>
    <source>
        <strain evidence="8 9">CBS 102.39</strain>
    </source>
</reference>
<dbReference type="PANTHER" id="PTHR43066">
    <property type="entry name" value="RHOMBOID-RELATED PROTEIN"/>
    <property type="match status" value="1"/>
</dbReference>
<comment type="subcellular location">
    <subcellularLocation>
        <location evidence="1">Membrane</location>
        <topology evidence="1">Multi-pass membrane protein</topology>
    </subcellularLocation>
</comment>
<keyword evidence="9" id="KW-1185">Reference proteome</keyword>
<feature type="region of interest" description="Disordered" evidence="5">
    <location>
        <begin position="221"/>
        <end position="240"/>
    </location>
</feature>
<keyword evidence="4 6" id="KW-0472">Membrane</keyword>
<keyword evidence="3 6" id="KW-1133">Transmembrane helix</keyword>
<organism evidence="8 9">
    <name type="scientific">Agrocybe pediades</name>
    <dbReference type="NCBI Taxonomy" id="84607"/>
    <lineage>
        <taxon>Eukaryota</taxon>
        <taxon>Fungi</taxon>
        <taxon>Dikarya</taxon>
        <taxon>Basidiomycota</taxon>
        <taxon>Agaricomycotina</taxon>
        <taxon>Agaricomycetes</taxon>
        <taxon>Agaricomycetidae</taxon>
        <taxon>Agaricales</taxon>
        <taxon>Agaricineae</taxon>
        <taxon>Strophariaceae</taxon>
        <taxon>Agrocybe</taxon>
    </lineage>
</organism>
<gene>
    <name evidence="8" type="ORF">D9613_004924</name>
</gene>
<evidence type="ECO:0000259" key="7">
    <source>
        <dbReference type="PROSITE" id="PS51140"/>
    </source>
</evidence>
<feature type="transmembrane region" description="Helical" evidence="6">
    <location>
        <begin position="85"/>
        <end position="108"/>
    </location>
</feature>
<dbReference type="InterPro" id="IPR003892">
    <property type="entry name" value="CUE"/>
</dbReference>
<dbReference type="AlphaFoldDB" id="A0A8H4R0G8"/>
<feature type="domain" description="CUE" evidence="7">
    <location>
        <begin position="299"/>
        <end position="341"/>
    </location>
</feature>
<sequence length="341" mass="37290">MSFENAAVTKGLIAFCAVSSTFVGIFDIKHYFHLQLIPHISVHHQYWRLISHNLAFSNSSDVFLASLILYNVGVPIERQFGSIKYASFATVSLFVATFLEFITILLFYRVGIDHIAMGPSTLVFAILYQYSRIVPAVYTFKIFGVPLNNKSFNYLLALQLAVSRLPGSAVAAIAGILTGQIYRSDLAPLKAYRLPPTIVRFAIQFLSPLVGSLRPPRRSNRALPDGFASGGAGVRSNSDAMRQNEEVITTARNSGLTGLTSRAQAPADVEPAASQSVMREWVDELTGRADRANAGLRVASETEIFTLTSMFPTLEREVVIGALQRSPNIEAAVETLLASQN</sequence>
<feature type="transmembrane region" description="Helical" evidence="6">
    <location>
        <begin position="52"/>
        <end position="73"/>
    </location>
</feature>
<dbReference type="Gene3D" id="1.20.1540.10">
    <property type="entry name" value="Rhomboid-like"/>
    <property type="match status" value="1"/>
</dbReference>
<dbReference type="PANTHER" id="PTHR43066:SF21">
    <property type="entry name" value="UBIQUITIN-ASSOCIATED DOMAIN-CONTAINING PROTEIN 2"/>
    <property type="match status" value="1"/>
</dbReference>
<dbReference type="InterPro" id="IPR035952">
    <property type="entry name" value="Rhomboid-like_sf"/>
</dbReference>
<dbReference type="CDD" id="cd14279">
    <property type="entry name" value="CUE"/>
    <property type="match status" value="1"/>
</dbReference>
<evidence type="ECO:0000256" key="5">
    <source>
        <dbReference type="SAM" id="MobiDB-lite"/>
    </source>
</evidence>
<proteinExistence type="predicted"/>
<dbReference type="EMBL" id="JAACJL010000016">
    <property type="protein sequence ID" value="KAF4619612.1"/>
    <property type="molecule type" value="Genomic_DNA"/>
</dbReference>
<name>A0A8H4R0G8_9AGAR</name>
<evidence type="ECO:0000313" key="9">
    <source>
        <dbReference type="Proteomes" id="UP000521872"/>
    </source>
</evidence>
<feature type="transmembrane region" description="Helical" evidence="6">
    <location>
        <begin position="12"/>
        <end position="32"/>
    </location>
</feature>
<dbReference type="InterPro" id="IPR022764">
    <property type="entry name" value="Peptidase_S54_rhomboid_dom"/>
</dbReference>
<accession>A0A8H4R0G8</accession>
<evidence type="ECO:0000256" key="2">
    <source>
        <dbReference type="ARBA" id="ARBA00022692"/>
    </source>
</evidence>
<evidence type="ECO:0000313" key="8">
    <source>
        <dbReference type="EMBL" id="KAF4619612.1"/>
    </source>
</evidence>
<dbReference type="Pfam" id="PF01694">
    <property type="entry name" value="Rhomboid"/>
    <property type="match status" value="1"/>
</dbReference>
<evidence type="ECO:0000256" key="1">
    <source>
        <dbReference type="ARBA" id="ARBA00004141"/>
    </source>
</evidence>
<dbReference type="GO" id="GO:0004252">
    <property type="term" value="F:serine-type endopeptidase activity"/>
    <property type="evidence" value="ECO:0007669"/>
    <property type="project" value="InterPro"/>
</dbReference>
<evidence type="ECO:0000256" key="3">
    <source>
        <dbReference type="ARBA" id="ARBA00022989"/>
    </source>
</evidence>
<dbReference type="Pfam" id="PF02845">
    <property type="entry name" value="CUE"/>
    <property type="match status" value="1"/>
</dbReference>
<dbReference type="SUPFAM" id="SSF144091">
    <property type="entry name" value="Rhomboid-like"/>
    <property type="match status" value="1"/>
</dbReference>
<comment type="caution">
    <text evidence="8">The sequence shown here is derived from an EMBL/GenBank/DDBJ whole genome shotgun (WGS) entry which is preliminary data.</text>
</comment>
<dbReference type="GO" id="GO:0016020">
    <property type="term" value="C:membrane"/>
    <property type="evidence" value="ECO:0007669"/>
    <property type="project" value="UniProtKB-SubCell"/>
</dbReference>
<dbReference type="Proteomes" id="UP000521872">
    <property type="component" value="Unassembled WGS sequence"/>
</dbReference>
<dbReference type="PROSITE" id="PS51140">
    <property type="entry name" value="CUE"/>
    <property type="match status" value="1"/>
</dbReference>
<evidence type="ECO:0000256" key="4">
    <source>
        <dbReference type="ARBA" id="ARBA00023136"/>
    </source>
</evidence>